<dbReference type="GO" id="GO:0051287">
    <property type="term" value="F:NAD binding"/>
    <property type="evidence" value="ECO:0007669"/>
    <property type="project" value="InterPro"/>
</dbReference>
<organism evidence="19 20">
    <name type="scientific">Biomaibacter acetigenes</name>
    <dbReference type="NCBI Taxonomy" id="2316383"/>
    <lineage>
        <taxon>Bacteria</taxon>
        <taxon>Bacillati</taxon>
        <taxon>Bacillota</taxon>
        <taxon>Clostridia</taxon>
        <taxon>Thermosediminibacterales</taxon>
        <taxon>Tepidanaerobacteraceae</taxon>
        <taxon>Biomaibacter</taxon>
    </lineage>
</organism>
<evidence type="ECO:0000313" key="20">
    <source>
        <dbReference type="Proteomes" id="UP000280960"/>
    </source>
</evidence>
<keyword evidence="16" id="KW-0464">Manganese</keyword>
<keyword evidence="14 16" id="KW-0100">Branched-chain amino acid biosynthesis</keyword>
<evidence type="ECO:0000256" key="15">
    <source>
        <dbReference type="ARBA" id="ARBA00023577"/>
    </source>
</evidence>
<evidence type="ECO:0000256" key="8">
    <source>
        <dbReference type="ARBA" id="ARBA00022490"/>
    </source>
</evidence>
<feature type="binding site" evidence="16">
    <location>
        <position position="250"/>
    </location>
    <ligand>
        <name>Mg(2+)</name>
        <dbReference type="ChEBI" id="CHEBI:18420"/>
    </ligand>
</feature>
<feature type="domain" description="Isopropylmalate dehydrogenase-like" evidence="18">
    <location>
        <begin position="3"/>
        <end position="351"/>
    </location>
</feature>
<evidence type="ECO:0000256" key="7">
    <source>
        <dbReference type="ARBA" id="ARBA00022430"/>
    </source>
</evidence>
<evidence type="ECO:0000313" key="19">
    <source>
        <dbReference type="EMBL" id="AYO30179.1"/>
    </source>
</evidence>
<evidence type="ECO:0000256" key="12">
    <source>
        <dbReference type="ARBA" id="ARBA00023002"/>
    </source>
</evidence>
<evidence type="ECO:0000256" key="17">
    <source>
        <dbReference type="RuleBase" id="RU004445"/>
    </source>
</evidence>
<feature type="binding site" evidence="16">
    <location>
        <position position="105"/>
    </location>
    <ligand>
        <name>substrate</name>
    </ligand>
</feature>
<keyword evidence="12 16" id="KW-0560">Oxidoreductase</keyword>
<dbReference type="FunFam" id="3.40.718.10:FF:000028">
    <property type="entry name" value="3-isopropylmalate dehydrogenase"/>
    <property type="match status" value="1"/>
</dbReference>
<comment type="cofactor">
    <cofactor evidence="16 17">
        <name>Mg(2+)</name>
        <dbReference type="ChEBI" id="CHEBI:18420"/>
    </cofactor>
    <cofactor evidence="16 17">
        <name>Mn(2+)</name>
        <dbReference type="ChEBI" id="CHEBI:29035"/>
    </cofactor>
    <text evidence="16 17">Binds 1 Mg(2+) or Mn(2+) ion per subunit.</text>
</comment>
<gene>
    <name evidence="16 19" type="primary">leuB</name>
    <name evidence="19" type="ORF">D2962_05725</name>
</gene>
<comment type="function">
    <text evidence="15 16 17">Catalyzes the oxidation of 3-carboxy-2-hydroxy-4-methylpentanoate (3-isopropylmalate) to 3-carboxy-4-methyl-2-oxopentanoate. The product decarboxylates to 4-methyl-2 oxopentanoate.</text>
</comment>
<dbReference type="SMART" id="SM01329">
    <property type="entry name" value="Iso_dh"/>
    <property type="match status" value="1"/>
</dbReference>
<keyword evidence="8 16" id="KW-0963">Cytoplasm</keyword>
<dbReference type="GO" id="GO:0005829">
    <property type="term" value="C:cytosol"/>
    <property type="evidence" value="ECO:0007669"/>
    <property type="project" value="TreeGrafter"/>
</dbReference>
<dbReference type="GO" id="GO:0000287">
    <property type="term" value="F:magnesium ion binding"/>
    <property type="evidence" value="ECO:0007669"/>
    <property type="project" value="InterPro"/>
</dbReference>
<evidence type="ECO:0000256" key="1">
    <source>
        <dbReference type="ARBA" id="ARBA00000624"/>
    </source>
</evidence>
<evidence type="ECO:0000256" key="13">
    <source>
        <dbReference type="ARBA" id="ARBA00023027"/>
    </source>
</evidence>
<feature type="binding site" evidence="16">
    <location>
        <position position="222"/>
    </location>
    <ligand>
        <name>Mg(2+)</name>
        <dbReference type="ChEBI" id="CHEBI:18420"/>
    </ligand>
</feature>
<dbReference type="KEGG" id="bacg:D2962_05725"/>
<dbReference type="HAMAP" id="MF_01033">
    <property type="entry name" value="LeuB_type1"/>
    <property type="match status" value="1"/>
</dbReference>
<dbReference type="InterPro" id="IPR004429">
    <property type="entry name" value="Isopropylmalate_DH"/>
</dbReference>
<feature type="site" description="Important for catalysis" evidence="16">
    <location>
        <position position="140"/>
    </location>
</feature>
<dbReference type="NCBIfam" id="TIGR00169">
    <property type="entry name" value="leuB"/>
    <property type="match status" value="1"/>
</dbReference>
<dbReference type="EMBL" id="CP033169">
    <property type="protein sequence ID" value="AYO30179.1"/>
    <property type="molecule type" value="Genomic_DNA"/>
</dbReference>
<dbReference type="PANTHER" id="PTHR42979:SF1">
    <property type="entry name" value="3-ISOPROPYLMALATE DEHYDROGENASE"/>
    <property type="match status" value="1"/>
</dbReference>
<comment type="cofactor">
    <cofactor evidence="2">
        <name>Mn(2+)</name>
        <dbReference type="ChEBI" id="CHEBI:29035"/>
    </cofactor>
</comment>
<keyword evidence="11 16" id="KW-0460">Magnesium</keyword>
<evidence type="ECO:0000256" key="9">
    <source>
        <dbReference type="ARBA" id="ARBA00022605"/>
    </source>
</evidence>
<evidence type="ECO:0000256" key="14">
    <source>
        <dbReference type="ARBA" id="ARBA00023304"/>
    </source>
</evidence>
<evidence type="ECO:0000256" key="4">
    <source>
        <dbReference type="ARBA" id="ARBA00004762"/>
    </source>
</evidence>
<feature type="site" description="Important for catalysis" evidence="16">
    <location>
        <position position="190"/>
    </location>
</feature>
<comment type="catalytic activity">
    <reaction evidence="1 16 17">
        <text>(2R,3S)-3-isopropylmalate + NAD(+) = 4-methyl-2-oxopentanoate + CO2 + NADH</text>
        <dbReference type="Rhea" id="RHEA:32271"/>
        <dbReference type="ChEBI" id="CHEBI:16526"/>
        <dbReference type="ChEBI" id="CHEBI:17865"/>
        <dbReference type="ChEBI" id="CHEBI:35121"/>
        <dbReference type="ChEBI" id="CHEBI:57540"/>
        <dbReference type="ChEBI" id="CHEBI:57945"/>
        <dbReference type="EC" id="1.1.1.85"/>
    </reaction>
</comment>
<proteinExistence type="inferred from homology"/>
<feature type="binding site" evidence="16">
    <location>
        <begin position="280"/>
        <end position="292"/>
    </location>
    <ligand>
        <name>NAD(+)</name>
        <dbReference type="ChEBI" id="CHEBI:57540"/>
    </ligand>
</feature>
<dbReference type="Proteomes" id="UP000280960">
    <property type="component" value="Chromosome"/>
</dbReference>
<evidence type="ECO:0000256" key="6">
    <source>
        <dbReference type="ARBA" id="ARBA00011738"/>
    </source>
</evidence>
<keyword evidence="10 16" id="KW-0479">Metal-binding</keyword>
<evidence type="ECO:0000256" key="2">
    <source>
        <dbReference type="ARBA" id="ARBA00001936"/>
    </source>
</evidence>
<feature type="binding site" evidence="16">
    <location>
        <position position="246"/>
    </location>
    <ligand>
        <name>Mg(2+)</name>
        <dbReference type="ChEBI" id="CHEBI:18420"/>
    </ligand>
</feature>
<keyword evidence="20" id="KW-1185">Reference proteome</keyword>
<comment type="pathway">
    <text evidence="4 16 17">Amino-acid biosynthesis; L-leucine biosynthesis; L-leucine from 3-methyl-2-oxobutanoate: step 3/4.</text>
</comment>
<reference evidence="19 20" key="1">
    <citation type="submission" date="2018-10" db="EMBL/GenBank/DDBJ databases">
        <authorList>
            <person name="Zhang X."/>
        </authorList>
    </citation>
    <scope>NUCLEOTIDE SEQUENCE [LARGE SCALE GENOMIC DNA]</scope>
    <source>
        <strain evidence="19 20">SK-G1</strain>
    </source>
</reference>
<dbReference type="AlphaFoldDB" id="A0A3G2R471"/>
<dbReference type="EC" id="1.1.1.85" evidence="16"/>
<keyword evidence="7 16" id="KW-0432">Leucine biosynthesis</keyword>
<dbReference type="InterPro" id="IPR024084">
    <property type="entry name" value="IsoPropMal-DH-like_dom"/>
</dbReference>
<evidence type="ECO:0000256" key="3">
    <source>
        <dbReference type="ARBA" id="ARBA00004496"/>
    </source>
</evidence>
<dbReference type="InterPro" id="IPR019818">
    <property type="entry name" value="IsoCit/isopropylmalate_DH_CS"/>
</dbReference>
<comment type="caution">
    <text evidence="16">Lacks conserved residue(s) required for the propagation of feature annotation.</text>
</comment>
<dbReference type="PANTHER" id="PTHR42979">
    <property type="entry name" value="3-ISOPROPYLMALATE DEHYDROGENASE"/>
    <property type="match status" value="1"/>
</dbReference>
<dbReference type="PROSITE" id="PS00470">
    <property type="entry name" value="IDH_IMDH"/>
    <property type="match status" value="1"/>
</dbReference>
<sequence length="355" mass="38387">MYKIAFLAGDGIGPEVMAEAKKVLKTVEKKFGFKFDFHEGLVGGAAIDAYGVPLPESTVKLCEDCDAILFGAVGGQKWDALSSQLRPEKAILGLRKHFGLYANLRPAILFPPLVSASPIKQEIIGNLDLLIVRELTGGLYFGTPKGREETGGVVRAFDTMIYTEEEIKRVAHIAFKAAQNRKKRVTSVDKANVLATSRLWREVVERIAKEYPDVELSHMYVDNCSMQLVVNPGQFDVILTENTFGDILSDESAVLTGSIGMLPSASLGDKKPYLYEPTHGSAPDIAGTGRANPIACILSAAMMLEYSFGASEASNAVKQAVTRALDEGYRTSDIKTGAGKVVSTTEMGDVIVNFI</sequence>
<dbReference type="GO" id="GO:0003862">
    <property type="term" value="F:3-isopropylmalate dehydrogenase activity"/>
    <property type="evidence" value="ECO:0007669"/>
    <property type="project" value="UniProtKB-UniRule"/>
</dbReference>
<dbReference type="RefSeq" id="WP_122014427.1">
    <property type="nucleotide sequence ID" value="NZ_CP033169.1"/>
</dbReference>
<comment type="subunit">
    <text evidence="6 16 17">Homodimer.</text>
</comment>
<dbReference type="Pfam" id="PF00180">
    <property type="entry name" value="Iso_dh"/>
    <property type="match status" value="1"/>
</dbReference>
<keyword evidence="13 16" id="KW-0520">NAD</keyword>
<comment type="similarity">
    <text evidence="5 16">Belongs to the isocitrate and isopropylmalate dehydrogenases family. LeuB type 1 subfamily.</text>
</comment>
<dbReference type="UniPathway" id="UPA00048">
    <property type="reaction ID" value="UER00072"/>
</dbReference>
<evidence type="ECO:0000256" key="10">
    <source>
        <dbReference type="ARBA" id="ARBA00022723"/>
    </source>
</evidence>
<keyword evidence="9 16" id="KW-0028">Amino-acid biosynthesis</keyword>
<evidence type="ECO:0000256" key="5">
    <source>
        <dbReference type="ARBA" id="ARBA00008319"/>
    </source>
</evidence>
<dbReference type="GO" id="GO:0009098">
    <property type="term" value="P:L-leucine biosynthetic process"/>
    <property type="evidence" value="ECO:0007669"/>
    <property type="project" value="UniProtKB-UniRule"/>
</dbReference>
<comment type="subcellular location">
    <subcellularLocation>
        <location evidence="3 16">Cytoplasm</location>
    </subcellularLocation>
</comment>
<evidence type="ECO:0000259" key="18">
    <source>
        <dbReference type="SMART" id="SM01329"/>
    </source>
</evidence>
<feature type="binding site" evidence="16">
    <location>
        <position position="222"/>
    </location>
    <ligand>
        <name>substrate</name>
    </ligand>
</feature>
<feature type="binding site" evidence="16">
    <location>
        <position position="133"/>
    </location>
    <ligand>
        <name>substrate</name>
    </ligand>
</feature>
<dbReference type="Gene3D" id="3.40.718.10">
    <property type="entry name" value="Isopropylmalate Dehydrogenase"/>
    <property type="match status" value="1"/>
</dbReference>
<evidence type="ECO:0000256" key="16">
    <source>
        <dbReference type="HAMAP-Rule" id="MF_01033"/>
    </source>
</evidence>
<protein>
    <recommendedName>
        <fullName evidence="16">3-isopropylmalate dehydrogenase</fullName>
        <ecNumber evidence="16">1.1.1.85</ecNumber>
    </recommendedName>
    <alternativeName>
        <fullName evidence="16">3-IPM-DH</fullName>
    </alternativeName>
    <alternativeName>
        <fullName evidence="16">Beta-IPM dehydrogenase</fullName>
        <shortName evidence="16">IMDH</shortName>
    </alternativeName>
</protein>
<accession>A0A3G2R471</accession>
<dbReference type="SUPFAM" id="SSF53659">
    <property type="entry name" value="Isocitrate/Isopropylmalate dehydrogenase-like"/>
    <property type="match status" value="1"/>
</dbReference>
<evidence type="ECO:0000256" key="11">
    <source>
        <dbReference type="ARBA" id="ARBA00022842"/>
    </source>
</evidence>
<feature type="binding site" evidence="16">
    <location>
        <position position="95"/>
    </location>
    <ligand>
        <name>substrate</name>
    </ligand>
</feature>
<name>A0A3G2R471_9FIRM</name>